<organism evidence="2 3">
    <name type="scientific">Catenaria anguillulae PL171</name>
    <dbReference type="NCBI Taxonomy" id="765915"/>
    <lineage>
        <taxon>Eukaryota</taxon>
        <taxon>Fungi</taxon>
        <taxon>Fungi incertae sedis</taxon>
        <taxon>Blastocladiomycota</taxon>
        <taxon>Blastocladiomycetes</taxon>
        <taxon>Blastocladiales</taxon>
        <taxon>Catenariaceae</taxon>
        <taxon>Catenaria</taxon>
    </lineage>
</organism>
<feature type="region of interest" description="Disordered" evidence="1">
    <location>
        <begin position="1"/>
        <end position="95"/>
    </location>
</feature>
<feature type="compositionally biased region" description="Low complexity" evidence="1">
    <location>
        <begin position="64"/>
        <end position="73"/>
    </location>
</feature>
<name>A0A1Y2H4B8_9FUNG</name>
<evidence type="ECO:0000256" key="1">
    <source>
        <dbReference type="SAM" id="MobiDB-lite"/>
    </source>
</evidence>
<reference evidence="2 3" key="1">
    <citation type="submission" date="2016-07" db="EMBL/GenBank/DDBJ databases">
        <title>Pervasive Adenine N6-methylation of Active Genes in Fungi.</title>
        <authorList>
            <consortium name="DOE Joint Genome Institute"/>
            <person name="Mondo S.J."/>
            <person name="Dannebaum R.O."/>
            <person name="Kuo R.C."/>
            <person name="Labutti K."/>
            <person name="Haridas S."/>
            <person name="Kuo A."/>
            <person name="Salamov A."/>
            <person name="Ahrendt S.R."/>
            <person name="Lipzen A."/>
            <person name="Sullivan W."/>
            <person name="Andreopoulos W.B."/>
            <person name="Clum A."/>
            <person name="Lindquist E."/>
            <person name="Daum C."/>
            <person name="Ramamoorthy G.K."/>
            <person name="Gryganskyi A."/>
            <person name="Culley D."/>
            <person name="Magnuson J.K."/>
            <person name="James T.Y."/>
            <person name="O'Malley M.A."/>
            <person name="Stajich J.E."/>
            <person name="Spatafora J.W."/>
            <person name="Visel A."/>
            <person name="Grigoriev I.V."/>
        </authorList>
    </citation>
    <scope>NUCLEOTIDE SEQUENCE [LARGE SCALE GENOMIC DNA]</scope>
    <source>
        <strain evidence="2 3">PL171</strain>
    </source>
</reference>
<keyword evidence="3" id="KW-1185">Reference proteome</keyword>
<dbReference type="AlphaFoldDB" id="A0A1Y2H4B8"/>
<protein>
    <submittedName>
        <fullName evidence="2">Uncharacterized protein</fullName>
    </submittedName>
</protein>
<feature type="compositionally biased region" description="Polar residues" evidence="1">
    <location>
        <begin position="1"/>
        <end position="11"/>
    </location>
</feature>
<feature type="compositionally biased region" description="Polar residues" evidence="1">
    <location>
        <begin position="46"/>
        <end position="55"/>
    </location>
</feature>
<accession>A0A1Y2H4B8</accession>
<gene>
    <name evidence="2" type="ORF">BCR44DRAFT_1112121</name>
</gene>
<sequence>MSAAASPSTANAHLPSSPSASASISETSSSSAVSPSRHGPGHGSLSAGTGTSSRVASVHYHARTASSTSYATAPNGTVRSHVVRRSSGRSASNVSAALSTTNGATAGSVSASDNRVSFVASPESAGGNPGLNTIHSFASVNGTRQGSFVGSLPMVASGPFPHLILPEIDQGAELPMPKELENVRTNYCEVCAPIYYYGFQIHVYLVFNNDRPPIVM</sequence>
<dbReference type="EMBL" id="MCFL01000204">
    <property type="protein sequence ID" value="ORZ29389.1"/>
    <property type="molecule type" value="Genomic_DNA"/>
</dbReference>
<evidence type="ECO:0000313" key="3">
    <source>
        <dbReference type="Proteomes" id="UP000193411"/>
    </source>
</evidence>
<proteinExistence type="predicted"/>
<feature type="compositionally biased region" description="Low complexity" evidence="1">
    <location>
        <begin position="15"/>
        <end position="36"/>
    </location>
</feature>
<evidence type="ECO:0000313" key="2">
    <source>
        <dbReference type="EMBL" id="ORZ29389.1"/>
    </source>
</evidence>
<dbReference type="Proteomes" id="UP000193411">
    <property type="component" value="Unassembled WGS sequence"/>
</dbReference>
<comment type="caution">
    <text evidence="2">The sequence shown here is derived from an EMBL/GenBank/DDBJ whole genome shotgun (WGS) entry which is preliminary data.</text>
</comment>